<sequence length="66" mass="7247">MSNLEIIEMQNAIISNMAQINAELHSRLEQYEAVAQNEKTAQLEEATGNMIGRLKAAGIFEEGGIL</sequence>
<organism evidence="1 2">
    <name type="scientific">Agathobacter rectalis</name>
    <dbReference type="NCBI Taxonomy" id="39491"/>
    <lineage>
        <taxon>Bacteria</taxon>
        <taxon>Bacillati</taxon>
        <taxon>Bacillota</taxon>
        <taxon>Clostridia</taxon>
        <taxon>Lachnospirales</taxon>
        <taxon>Lachnospiraceae</taxon>
        <taxon>Agathobacter</taxon>
    </lineage>
</organism>
<reference evidence="1 2" key="1">
    <citation type="submission" date="2018-08" db="EMBL/GenBank/DDBJ databases">
        <title>A genome reference for cultivated species of the human gut microbiota.</title>
        <authorList>
            <person name="Zou Y."/>
            <person name="Xue W."/>
            <person name="Luo G."/>
        </authorList>
    </citation>
    <scope>NUCLEOTIDE SEQUENCE [LARGE SCALE GENOMIC DNA]</scope>
    <source>
        <strain evidence="1 2">AM48-7</strain>
    </source>
</reference>
<evidence type="ECO:0000313" key="1">
    <source>
        <dbReference type="EMBL" id="RGZ75002.1"/>
    </source>
</evidence>
<proteinExistence type="predicted"/>
<gene>
    <name evidence="1" type="ORF">DW975_08665</name>
</gene>
<protein>
    <submittedName>
        <fullName evidence="1">Uncharacterized protein</fullName>
    </submittedName>
</protein>
<dbReference type="EMBL" id="QSEN01000013">
    <property type="protein sequence ID" value="RGZ75002.1"/>
    <property type="molecule type" value="Genomic_DNA"/>
</dbReference>
<dbReference type="RefSeq" id="WP_151197144.1">
    <property type="nucleotide sequence ID" value="NZ_JADPAO010000001.1"/>
</dbReference>
<comment type="caution">
    <text evidence="1">The sequence shown here is derived from an EMBL/GenBank/DDBJ whole genome shotgun (WGS) entry which is preliminary data.</text>
</comment>
<dbReference type="Proteomes" id="UP000283431">
    <property type="component" value="Unassembled WGS sequence"/>
</dbReference>
<name>A0A413PG17_9FIRM</name>
<accession>A0A413PG17</accession>
<dbReference type="AlphaFoldDB" id="A0A413PG17"/>
<evidence type="ECO:0000313" key="2">
    <source>
        <dbReference type="Proteomes" id="UP000283431"/>
    </source>
</evidence>